<dbReference type="InterPro" id="IPR013128">
    <property type="entry name" value="Peptidase_C1A"/>
</dbReference>
<dbReference type="Proteomes" id="UP001202180">
    <property type="component" value="Unassembled WGS sequence"/>
</dbReference>
<dbReference type="InterPro" id="IPR038765">
    <property type="entry name" value="Papain-like_cys_pep_sf"/>
</dbReference>
<feature type="domain" description="Peptidase C1A papain C-terminal" evidence="3">
    <location>
        <begin position="77"/>
        <end position="294"/>
    </location>
</feature>
<name>A0ABT0HH34_9BACT</name>
<comment type="caution">
    <text evidence="4">The sequence shown here is derived from an EMBL/GenBank/DDBJ whole genome shotgun (WGS) entry which is preliminary data.</text>
</comment>
<evidence type="ECO:0000256" key="1">
    <source>
        <dbReference type="ARBA" id="ARBA00008455"/>
    </source>
</evidence>
<dbReference type="RefSeq" id="WP_248475749.1">
    <property type="nucleotide sequence ID" value="NZ_JALPRF010000001.1"/>
</dbReference>
<proteinExistence type="inferred from homology"/>
<evidence type="ECO:0000256" key="2">
    <source>
        <dbReference type="ARBA" id="ARBA00023157"/>
    </source>
</evidence>
<dbReference type="InterPro" id="IPR025660">
    <property type="entry name" value="Pept_his_AS"/>
</dbReference>
<accession>A0ABT0HH34</accession>
<dbReference type="InterPro" id="IPR025661">
    <property type="entry name" value="Pept_asp_AS"/>
</dbReference>
<comment type="similarity">
    <text evidence="1">Belongs to the peptidase C1 family.</text>
</comment>
<keyword evidence="5" id="KW-1185">Reference proteome</keyword>
<protein>
    <submittedName>
        <fullName evidence="4">C1 family peptidase</fullName>
    </submittedName>
</protein>
<dbReference type="CDD" id="cd02248">
    <property type="entry name" value="Peptidase_C1A"/>
    <property type="match status" value="1"/>
</dbReference>
<reference evidence="4 5" key="1">
    <citation type="submission" date="2022-04" db="EMBL/GenBank/DDBJ databases">
        <title>Spirosoma sp. strain RP8 genome sequencing and assembly.</title>
        <authorList>
            <person name="Jung Y."/>
        </authorList>
    </citation>
    <scope>NUCLEOTIDE SEQUENCE [LARGE SCALE GENOMIC DNA]</scope>
    <source>
        <strain evidence="4 5">RP8</strain>
    </source>
</reference>
<evidence type="ECO:0000313" key="4">
    <source>
        <dbReference type="EMBL" id="MCK8490910.1"/>
    </source>
</evidence>
<dbReference type="InterPro" id="IPR000668">
    <property type="entry name" value="Peptidase_C1A_C"/>
</dbReference>
<gene>
    <name evidence="4" type="ORF">M0L20_03540</name>
</gene>
<dbReference type="Gene3D" id="3.90.70.10">
    <property type="entry name" value="Cysteine proteinases"/>
    <property type="match status" value="1"/>
</dbReference>
<organism evidence="4 5">
    <name type="scientific">Spirosoma liriopis</name>
    <dbReference type="NCBI Taxonomy" id="2937440"/>
    <lineage>
        <taxon>Bacteria</taxon>
        <taxon>Pseudomonadati</taxon>
        <taxon>Bacteroidota</taxon>
        <taxon>Cytophagia</taxon>
        <taxon>Cytophagales</taxon>
        <taxon>Cytophagaceae</taxon>
        <taxon>Spirosoma</taxon>
    </lineage>
</organism>
<dbReference type="PROSITE" id="PS00640">
    <property type="entry name" value="THIOL_PROTEASE_ASN"/>
    <property type="match status" value="1"/>
</dbReference>
<dbReference type="InterPro" id="IPR039417">
    <property type="entry name" value="Peptidase_C1A_papain-like"/>
</dbReference>
<dbReference type="EMBL" id="JALPRF010000001">
    <property type="protein sequence ID" value="MCK8490910.1"/>
    <property type="molecule type" value="Genomic_DNA"/>
</dbReference>
<dbReference type="SMART" id="SM00645">
    <property type="entry name" value="Pept_C1"/>
    <property type="match status" value="1"/>
</dbReference>
<sequence>MANSDELRAIQEAIASSGHTWTAGFTSLNNLSEEERRNYLGYVPGPNEPSLEEQEQIAAANLDAYQANLASNEAIMAPASIDWRNVNGQNFVTGVKNQGGCGSCVAFGTVAAVESRLKIIRGAAYPVDLSEAHLFYCIARSQGRTCGGSSGGWWPGPAMDGFRDIGVTDETCYPYTAGDQNCTGRCADWANRVTKISGYTRLTNIADMKDWISKNGPMEACFTVYDDFYSYKSGVYKKTSNKLEGGHCVCIIGYDDGAGCWIAKNSWGTGWGDNGFFRIGYGQCGIDSEMMGANSIVDTRWINTKKVVGLWTKNEERNAWAYLSDEGWKKISNNNDDGFINTLTQLATAKITNADVNVYVDNGLITTAYVF</sequence>
<dbReference type="SUPFAM" id="SSF54001">
    <property type="entry name" value="Cysteine proteinases"/>
    <property type="match status" value="1"/>
</dbReference>
<dbReference type="PANTHER" id="PTHR12411">
    <property type="entry name" value="CYSTEINE PROTEASE FAMILY C1-RELATED"/>
    <property type="match status" value="1"/>
</dbReference>
<keyword evidence="2" id="KW-1015">Disulfide bond</keyword>
<dbReference type="Pfam" id="PF00112">
    <property type="entry name" value="Peptidase_C1"/>
    <property type="match status" value="1"/>
</dbReference>
<dbReference type="PROSITE" id="PS00639">
    <property type="entry name" value="THIOL_PROTEASE_HIS"/>
    <property type="match status" value="1"/>
</dbReference>
<evidence type="ECO:0000259" key="3">
    <source>
        <dbReference type="SMART" id="SM00645"/>
    </source>
</evidence>
<evidence type="ECO:0000313" key="5">
    <source>
        <dbReference type="Proteomes" id="UP001202180"/>
    </source>
</evidence>